<dbReference type="Gene3D" id="2.60.40.1820">
    <property type="match status" value="1"/>
</dbReference>
<feature type="transmembrane region" description="Helical" evidence="1">
    <location>
        <begin position="7"/>
        <end position="24"/>
    </location>
</feature>
<gene>
    <name evidence="2" type="ORF">FHG64_08920</name>
</gene>
<keyword evidence="1" id="KW-0472">Membrane</keyword>
<reference evidence="2 3" key="1">
    <citation type="submission" date="2019-06" db="EMBL/GenBank/DDBJ databases">
        <title>Complete genome sequence of Antarcticibacterium flavum KCTC 52984T from an Antarctic marine sediment.</title>
        <authorList>
            <person name="Lee Y.M."/>
            <person name="Shin S.C."/>
        </authorList>
    </citation>
    <scope>NUCLEOTIDE SEQUENCE [LARGE SCALE GENOMIC DNA]</scope>
    <source>
        <strain evidence="2 3">KCTC 52984</strain>
    </source>
</reference>
<organism evidence="2 3">
    <name type="scientific">Antarcticibacterium flavum</name>
    <dbReference type="NCBI Taxonomy" id="2058175"/>
    <lineage>
        <taxon>Bacteria</taxon>
        <taxon>Pseudomonadati</taxon>
        <taxon>Bacteroidota</taxon>
        <taxon>Flavobacteriia</taxon>
        <taxon>Flavobacteriales</taxon>
        <taxon>Flavobacteriaceae</taxon>
        <taxon>Antarcticibacterium</taxon>
    </lineage>
</organism>
<protein>
    <submittedName>
        <fullName evidence="2">LEA type 2 family protein</fullName>
    </submittedName>
</protein>
<sequence length="219" mass="24169">MRNNKWIILIGVLLIAVAGIWWWFSSSSSSSSDSSSPSQGGIIAEGLTPEMDILSARITNISDDRVDVIAEVIFKNSLPVEFSSSSLEYEAYIDSIKVVEDAHDDPVTLNSGDSTVIELPLEVRSGPLDRVLSYFKENNIDSAHYALKASVILDVPIEGKEEFDLELSDTLPAFKKMEFSIEEVETNILSSDDGLDLVIRARNFNTFPTEIRSGSFSLL</sequence>
<accession>A0A5B7X432</accession>
<evidence type="ECO:0000256" key="1">
    <source>
        <dbReference type="SAM" id="Phobius"/>
    </source>
</evidence>
<dbReference type="AlphaFoldDB" id="A0A5B7X432"/>
<keyword evidence="1" id="KW-1133">Transmembrane helix</keyword>
<name>A0A5B7X432_9FLAO</name>
<dbReference type="SUPFAM" id="SSF117070">
    <property type="entry name" value="LEA14-like"/>
    <property type="match status" value="1"/>
</dbReference>
<proteinExistence type="predicted"/>
<dbReference type="Proteomes" id="UP000309016">
    <property type="component" value="Chromosome"/>
</dbReference>
<keyword evidence="3" id="KW-1185">Reference proteome</keyword>
<evidence type="ECO:0000313" key="3">
    <source>
        <dbReference type="Proteomes" id="UP000309016"/>
    </source>
</evidence>
<dbReference type="KEGG" id="afla:FHG64_08920"/>
<dbReference type="RefSeq" id="WP_139066069.1">
    <property type="nucleotide sequence ID" value="NZ_CP040812.1"/>
</dbReference>
<dbReference type="OrthoDB" id="892296at2"/>
<keyword evidence="1" id="KW-0812">Transmembrane</keyword>
<evidence type="ECO:0000313" key="2">
    <source>
        <dbReference type="EMBL" id="QCY69502.1"/>
    </source>
</evidence>
<dbReference type="EMBL" id="CP040812">
    <property type="protein sequence ID" value="QCY69502.1"/>
    <property type="molecule type" value="Genomic_DNA"/>
</dbReference>